<evidence type="ECO:0000313" key="2">
    <source>
        <dbReference type="EMBL" id="PFX15490.1"/>
    </source>
</evidence>
<evidence type="ECO:0000259" key="1">
    <source>
        <dbReference type="Pfam" id="PF13847"/>
    </source>
</evidence>
<dbReference type="AlphaFoldDB" id="A0A2B4RG84"/>
<dbReference type="Proteomes" id="UP000225706">
    <property type="component" value="Unassembled WGS sequence"/>
</dbReference>
<accession>A0A2B4RG84</accession>
<dbReference type="InterPro" id="IPR025714">
    <property type="entry name" value="Methyltranfer_dom"/>
</dbReference>
<dbReference type="GO" id="GO:0008168">
    <property type="term" value="F:methyltransferase activity"/>
    <property type="evidence" value="ECO:0007669"/>
    <property type="project" value="UniProtKB-KW"/>
</dbReference>
<keyword evidence="2" id="KW-0808">Transferase</keyword>
<dbReference type="InterPro" id="IPR029063">
    <property type="entry name" value="SAM-dependent_MTases_sf"/>
</dbReference>
<name>A0A2B4RG84_STYPI</name>
<dbReference type="STRING" id="50429.A0A2B4RG84"/>
<reference evidence="3" key="1">
    <citation type="journal article" date="2017" name="bioRxiv">
        <title>Comparative analysis of the genomes of Stylophora pistillata and Acropora digitifera provides evidence for extensive differences between species of corals.</title>
        <authorList>
            <person name="Voolstra C.R."/>
            <person name="Li Y."/>
            <person name="Liew Y.J."/>
            <person name="Baumgarten S."/>
            <person name="Zoccola D."/>
            <person name="Flot J.-F."/>
            <person name="Tambutte S."/>
            <person name="Allemand D."/>
            <person name="Aranda M."/>
        </authorList>
    </citation>
    <scope>NUCLEOTIDE SEQUENCE [LARGE SCALE GENOMIC DNA]</scope>
</reference>
<dbReference type="EMBL" id="LSMT01000645">
    <property type="protein sequence ID" value="PFX15490.1"/>
    <property type="molecule type" value="Genomic_DNA"/>
</dbReference>
<dbReference type="PANTHER" id="PTHR43861">
    <property type="entry name" value="TRANS-ACONITATE 2-METHYLTRANSFERASE-RELATED"/>
    <property type="match status" value="1"/>
</dbReference>
<protein>
    <submittedName>
        <fullName evidence="2">Trans-aconitate 2-methyltransferase</fullName>
    </submittedName>
</protein>
<comment type="caution">
    <text evidence="2">The sequence shown here is derived from an EMBL/GenBank/DDBJ whole genome shotgun (WGS) entry which is preliminary data.</text>
</comment>
<dbReference type="GO" id="GO:0032259">
    <property type="term" value="P:methylation"/>
    <property type="evidence" value="ECO:0007669"/>
    <property type="project" value="UniProtKB-KW"/>
</dbReference>
<dbReference type="PANTHER" id="PTHR43861:SF1">
    <property type="entry name" value="TRANS-ACONITATE 2-METHYLTRANSFERASE"/>
    <property type="match status" value="1"/>
</dbReference>
<evidence type="ECO:0000313" key="3">
    <source>
        <dbReference type="Proteomes" id="UP000225706"/>
    </source>
</evidence>
<organism evidence="2 3">
    <name type="scientific">Stylophora pistillata</name>
    <name type="common">Smooth cauliflower coral</name>
    <dbReference type="NCBI Taxonomy" id="50429"/>
    <lineage>
        <taxon>Eukaryota</taxon>
        <taxon>Metazoa</taxon>
        <taxon>Cnidaria</taxon>
        <taxon>Anthozoa</taxon>
        <taxon>Hexacorallia</taxon>
        <taxon>Scleractinia</taxon>
        <taxon>Astrocoeniina</taxon>
        <taxon>Pocilloporidae</taxon>
        <taxon>Stylophora</taxon>
    </lineage>
</organism>
<dbReference type="Gene3D" id="3.40.50.150">
    <property type="entry name" value="Vaccinia Virus protein VP39"/>
    <property type="match status" value="1"/>
</dbReference>
<proteinExistence type="predicted"/>
<feature type="domain" description="Methyltransferase" evidence="1">
    <location>
        <begin position="145"/>
        <end position="258"/>
    </location>
</feature>
<sequence length="367" mass="41805">MEYRNVDFNADKNKQYEAVRKAIARKYSYSGDVDLFGPEESSAIPEDVEESQRKELVEKDHERLFQGDGKDKRIAAKSGSRKFVMEFYDVMSTVSGIMASRKKKLSSKELTWKPNESYQQSSATVKLEEGKDFIHTDVLPQLEDAILDLGCGTGELSAYLAELVGLKGYVIGVDPDFSRLQLAKETHRHVENLSFIEGNSNQFEGMGSEKFDIIFSNLVIHWVPDKSKAFRNMFDSLKVGGKISIQYSDIIPPFMATSYEVLNPEKYEKLSNMFHLAKRDDVDLLCARAGFDVVKSYYPKYTKDLFPSVESLLQWLVGTSHGVFDLRLVTQERVEQLLQKFGNPPFDFTENSFDCRLVAVKPRSQTL</sequence>
<dbReference type="CDD" id="cd02440">
    <property type="entry name" value="AdoMet_MTases"/>
    <property type="match status" value="1"/>
</dbReference>
<dbReference type="Pfam" id="PF13847">
    <property type="entry name" value="Methyltransf_31"/>
    <property type="match status" value="1"/>
</dbReference>
<keyword evidence="3" id="KW-1185">Reference proteome</keyword>
<gene>
    <name evidence="2" type="primary">tam</name>
    <name evidence="2" type="ORF">AWC38_SpisGene20296</name>
</gene>
<dbReference type="OrthoDB" id="5946569at2759"/>
<keyword evidence="2" id="KW-0489">Methyltransferase</keyword>
<dbReference type="SUPFAM" id="SSF53335">
    <property type="entry name" value="S-adenosyl-L-methionine-dependent methyltransferases"/>
    <property type="match status" value="1"/>
</dbReference>